<dbReference type="RefSeq" id="WP_147850709.1">
    <property type="nucleotide sequence ID" value="NZ_VDUZ01000043.1"/>
</dbReference>
<dbReference type="InterPro" id="IPR011991">
    <property type="entry name" value="ArsR-like_HTH"/>
</dbReference>
<dbReference type="InterPro" id="IPR036873">
    <property type="entry name" value="Rhodanese-like_dom_sf"/>
</dbReference>
<evidence type="ECO:0000313" key="4">
    <source>
        <dbReference type="Proteomes" id="UP000321638"/>
    </source>
</evidence>
<dbReference type="PRINTS" id="PR00778">
    <property type="entry name" value="HTHARSR"/>
</dbReference>
<dbReference type="EMBL" id="VDUZ01000043">
    <property type="protein sequence ID" value="TXL71488.1"/>
    <property type="molecule type" value="Genomic_DNA"/>
</dbReference>
<dbReference type="Gene3D" id="3.40.250.10">
    <property type="entry name" value="Rhodanese-like domain"/>
    <property type="match status" value="1"/>
</dbReference>
<accession>A0A5C8PDM3</accession>
<dbReference type="Pfam" id="PF01022">
    <property type="entry name" value="HTH_5"/>
    <property type="match status" value="1"/>
</dbReference>
<dbReference type="SUPFAM" id="SSF46785">
    <property type="entry name" value="Winged helix' DNA-binding domain"/>
    <property type="match status" value="1"/>
</dbReference>
<name>A0A5C8PDM3_9HYPH</name>
<dbReference type="OrthoDB" id="9807812at2"/>
<feature type="domain" description="HTH arsR-type" evidence="2">
    <location>
        <begin position="10"/>
        <end position="104"/>
    </location>
</feature>
<dbReference type="PROSITE" id="PS50987">
    <property type="entry name" value="HTH_ARSR_2"/>
    <property type="match status" value="1"/>
</dbReference>
<dbReference type="SUPFAM" id="SSF52821">
    <property type="entry name" value="Rhodanese/Cell cycle control phosphatase"/>
    <property type="match status" value="1"/>
</dbReference>
<dbReference type="AlphaFoldDB" id="A0A5C8PDM3"/>
<protein>
    <submittedName>
        <fullName evidence="3">Metalloregulator ArsR/SmtB family transcription factor</fullName>
    </submittedName>
</protein>
<dbReference type="PROSITE" id="PS50206">
    <property type="entry name" value="RHODANESE_3"/>
    <property type="match status" value="1"/>
</dbReference>
<dbReference type="NCBIfam" id="NF033788">
    <property type="entry name" value="HTH_metalloreg"/>
    <property type="match status" value="1"/>
</dbReference>
<dbReference type="InterPro" id="IPR036388">
    <property type="entry name" value="WH-like_DNA-bd_sf"/>
</dbReference>
<evidence type="ECO:0000313" key="3">
    <source>
        <dbReference type="EMBL" id="TXL71488.1"/>
    </source>
</evidence>
<organism evidence="3 4">
    <name type="scientific">Vineibacter terrae</name>
    <dbReference type="NCBI Taxonomy" id="2586908"/>
    <lineage>
        <taxon>Bacteria</taxon>
        <taxon>Pseudomonadati</taxon>
        <taxon>Pseudomonadota</taxon>
        <taxon>Alphaproteobacteria</taxon>
        <taxon>Hyphomicrobiales</taxon>
        <taxon>Vineibacter</taxon>
    </lineage>
</organism>
<dbReference type="CDD" id="cd00090">
    <property type="entry name" value="HTH_ARSR"/>
    <property type="match status" value="1"/>
</dbReference>
<proteinExistence type="predicted"/>
<dbReference type="SMART" id="SM00418">
    <property type="entry name" value="HTH_ARSR"/>
    <property type="match status" value="1"/>
</dbReference>
<dbReference type="Gene3D" id="1.10.10.10">
    <property type="entry name" value="Winged helix-like DNA-binding domain superfamily/Winged helix DNA-binding domain"/>
    <property type="match status" value="1"/>
</dbReference>
<dbReference type="InterPro" id="IPR050229">
    <property type="entry name" value="GlpE_sulfurtransferase"/>
</dbReference>
<dbReference type="InterPro" id="IPR036390">
    <property type="entry name" value="WH_DNA-bd_sf"/>
</dbReference>
<gene>
    <name evidence="3" type="ORF">FHP25_30140</name>
</gene>
<comment type="caution">
    <text evidence="3">The sequence shown here is derived from an EMBL/GenBank/DDBJ whole genome shotgun (WGS) entry which is preliminary data.</text>
</comment>
<dbReference type="Pfam" id="PF00581">
    <property type="entry name" value="Rhodanese"/>
    <property type="match status" value="1"/>
</dbReference>
<dbReference type="PANTHER" id="PTHR43031:SF1">
    <property type="entry name" value="PYRIDINE NUCLEOTIDE-DISULPHIDE OXIDOREDUCTASE"/>
    <property type="match status" value="1"/>
</dbReference>
<evidence type="ECO:0000259" key="1">
    <source>
        <dbReference type="PROSITE" id="PS50206"/>
    </source>
</evidence>
<evidence type="ECO:0000259" key="2">
    <source>
        <dbReference type="PROSITE" id="PS50987"/>
    </source>
</evidence>
<dbReference type="InterPro" id="IPR001763">
    <property type="entry name" value="Rhodanese-like_dom"/>
</dbReference>
<dbReference type="PANTHER" id="PTHR43031">
    <property type="entry name" value="FAD-DEPENDENT OXIDOREDUCTASE"/>
    <property type="match status" value="1"/>
</dbReference>
<reference evidence="3 4" key="1">
    <citation type="submission" date="2019-06" db="EMBL/GenBank/DDBJ databases">
        <title>New taxonomy in bacterial strain CC-CFT640, isolated from vineyard.</title>
        <authorList>
            <person name="Lin S.-Y."/>
            <person name="Tsai C.-F."/>
            <person name="Young C.-C."/>
        </authorList>
    </citation>
    <scope>NUCLEOTIDE SEQUENCE [LARGE SCALE GENOMIC DNA]</scope>
    <source>
        <strain evidence="3 4">CC-CFT640</strain>
    </source>
</reference>
<dbReference type="InterPro" id="IPR001845">
    <property type="entry name" value="HTH_ArsR_DNA-bd_dom"/>
</dbReference>
<keyword evidence="4" id="KW-1185">Reference proteome</keyword>
<dbReference type="Proteomes" id="UP000321638">
    <property type="component" value="Unassembled WGS sequence"/>
</dbReference>
<sequence>MSGPESTSNPKRALYDSFAAVAQALAHGHRLELLEHAAQGERSVEDLAAAAGLSFANASQHLLLLRRAGLVRSRKDGKRVLYSLGGPDVLDAVAAVRRIAEQSVADARDVISRYFQARDGLEPVSRQELAARLRRKAVTLLDVRPPAEFALGRLAGAINIPLKTLLRRLDELPRGKEIVAYCRGPYCVLSFEAVALLRQKGFKVRRLEDGYPEWKAAGLPVQAG</sequence>
<dbReference type="CDD" id="cd00158">
    <property type="entry name" value="RHOD"/>
    <property type="match status" value="1"/>
</dbReference>
<dbReference type="GO" id="GO:0003700">
    <property type="term" value="F:DNA-binding transcription factor activity"/>
    <property type="evidence" value="ECO:0007669"/>
    <property type="project" value="InterPro"/>
</dbReference>
<dbReference type="SMART" id="SM00450">
    <property type="entry name" value="RHOD"/>
    <property type="match status" value="1"/>
</dbReference>
<feature type="domain" description="Rhodanese" evidence="1">
    <location>
        <begin position="134"/>
        <end position="223"/>
    </location>
</feature>